<dbReference type="EMBL" id="JFKE01000002">
    <property type="protein sequence ID" value="KAJ56334.1"/>
    <property type="molecule type" value="Genomic_DNA"/>
</dbReference>
<keyword evidence="6 7" id="KW-0472">Membrane</keyword>
<dbReference type="GO" id="GO:0022857">
    <property type="term" value="F:transmembrane transporter activity"/>
    <property type="evidence" value="ECO:0007669"/>
    <property type="project" value="UniProtKB-UniRule"/>
</dbReference>
<dbReference type="STRING" id="1454373.ACMU_05150"/>
<evidence type="ECO:0000256" key="2">
    <source>
        <dbReference type="ARBA" id="ARBA00022448"/>
    </source>
</evidence>
<comment type="function">
    <text evidence="7">Part of the tripartite ATP-independent periplasmic (TRAP) transport system.</text>
</comment>
<evidence type="ECO:0000259" key="8">
    <source>
        <dbReference type="Pfam" id="PF04290"/>
    </source>
</evidence>
<dbReference type="Proteomes" id="UP000026249">
    <property type="component" value="Unassembled WGS sequence"/>
</dbReference>
<evidence type="ECO:0000313" key="10">
    <source>
        <dbReference type="Proteomes" id="UP000026249"/>
    </source>
</evidence>
<evidence type="ECO:0000256" key="7">
    <source>
        <dbReference type="RuleBase" id="RU369079"/>
    </source>
</evidence>
<keyword evidence="4 7" id="KW-0812">Transmembrane</keyword>
<dbReference type="AlphaFoldDB" id="A0A037ZL39"/>
<evidence type="ECO:0000313" key="9">
    <source>
        <dbReference type="EMBL" id="KAJ56334.1"/>
    </source>
</evidence>
<keyword evidence="2 7" id="KW-0813">Transport</keyword>
<feature type="transmembrane region" description="Helical" evidence="7">
    <location>
        <begin position="61"/>
        <end position="78"/>
    </location>
</feature>
<evidence type="ECO:0000256" key="1">
    <source>
        <dbReference type="ARBA" id="ARBA00004651"/>
    </source>
</evidence>
<organism evidence="9 10">
    <name type="scientific">Actibacterium mucosum KCTC 23349</name>
    <dbReference type="NCBI Taxonomy" id="1454373"/>
    <lineage>
        <taxon>Bacteria</taxon>
        <taxon>Pseudomonadati</taxon>
        <taxon>Pseudomonadota</taxon>
        <taxon>Alphaproteobacteria</taxon>
        <taxon>Rhodobacterales</taxon>
        <taxon>Roseobacteraceae</taxon>
        <taxon>Actibacterium</taxon>
    </lineage>
</organism>
<gene>
    <name evidence="9" type="ORF">ACMU_05150</name>
</gene>
<accession>A0A037ZL39</accession>
<evidence type="ECO:0000256" key="5">
    <source>
        <dbReference type="ARBA" id="ARBA00022989"/>
    </source>
</evidence>
<comment type="subunit">
    <text evidence="7">The complex comprises the extracytoplasmic solute receptor protein and the two transmembrane proteins.</text>
</comment>
<evidence type="ECO:0000256" key="4">
    <source>
        <dbReference type="ARBA" id="ARBA00022692"/>
    </source>
</evidence>
<evidence type="ECO:0000256" key="6">
    <source>
        <dbReference type="ARBA" id="ARBA00023136"/>
    </source>
</evidence>
<protein>
    <recommendedName>
        <fullName evidence="7">TRAP transporter small permease protein</fullName>
    </recommendedName>
</protein>
<keyword evidence="5 7" id="KW-1133">Transmembrane helix</keyword>
<evidence type="ECO:0000256" key="3">
    <source>
        <dbReference type="ARBA" id="ARBA00022475"/>
    </source>
</evidence>
<dbReference type="InterPro" id="IPR055348">
    <property type="entry name" value="DctQ"/>
</dbReference>
<keyword evidence="10" id="KW-1185">Reference proteome</keyword>
<dbReference type="Pfam" id="PF04290">
    <property type="entry name" value="DctQ"/>
    <property type="match status" value="1"/>
</dbReference>
<comment type="caution">
    <text evidence="9">The sequence shown here is derived from an EMBL/GenBank/DDBJ whole genome shotgun (WGS) entry which is preliminary data.</text>
</comment>
<proteinExistence type="inferred from homology"/>
<name>A0A037ZL39_9RHOB</name>
<feature type="domain" description="Tripartite ATP-independent periplasmic transporters DctQ component" evidence="8">
    <location>
        <begin position="37"/>
        <end position="172"/>
    </location>
</feature>
<keyword evidence="7" id="KW-0997">Cell inner membrane</keyword>
<comment type="subcellular location">
    <subcellularLocation>
        <location evidence="7">Cell inner membrane</location>
        <topology evidence="7">Multi-pass membrane protein</topology>
    </subcellularLocation>
    <subcellularLocation>
        <location evidence="1">Cell membrane</location>
        <topology evidence="1">Multi-pass membrane protein</topology>
    </subcellularLocation>
</comment>
<feature type="transmembrane region" description="Helical" evidence="7">
    <location>
        <begin position="103"/>
        <end position="124"/>
    </location>
</feature>
<comment type="similarity">
    <text evidence="7">Belongs to the TRAP transporter small permease family.</text>
</comment>
<keyword evidence="3" id="KW-1003">Cell membrane</keyword>
<feature type="transmembrane region" description="Helical" evidence="7">
    <location>
        <begin position="152"/>
        <end position="170"/>
    </location>
</feature>
<feature type="transmembrane region" description="Helical" evidence="7">
    <location>
        <begin position="21"/>
        <end position="41"/>
    </location>
</feature>
<dbReference type="OrthoDB" id="4250245at2"/>
<reference evidence="9 10" key="1">
    <citation type="submission" date="2014-03" db="EMBL/GenBank/DDBJ databases">
        <title>Draft Genome Sequence of Actibacterium mucosum KCTC 23349, a Marine Alphaproteobacterium with Complex Ionic Requirements Isolated from Mediterranean Seawater at Malvarrosa Beach, Valencia, Spain.</title>
        <authorList>
            <person name="Arahal D.R."/>
            <person name="Shao Z."/>
            <person name="Lai Q."/>
            <person name="Pujalte M.J."/>
        </authorList>
    </citation>
    <scope>NUCLEOTIDE SEQUENCE [LARGE SCALE GENOMIC DNA]</scope>
    <source>
        <strain evidence="9 10">KCTC 23349</strain>
    </source>
</reference>
<sequence length="175" mass="18588">MTSETIGRATMPGRFLRVLDAVTLVANVAGSCLIVGLVILITADVIGREALGAPVSGVPELVSLSIVAIVFLQAPQALRAGRLTRSDGVLDAIKSRKPRLADALETVFDLVGIAVLGAILYAHWPIMTRAWERNDFVGAVGDFTAPTWPVKAMLAVGAALLALQFVARILRRYLS</sequence>
<dbReference type="GO" id="GO:0005886">
    <property type="term" value="C:plasma membrane"/>
    <property type="evidence" value="ECO:0007669"/>
    <property type="project" value="UniProtKB-SubCell"/>
</dbReference>